<dbReference type="CDD" id="cd01650">
    <property type="entry name" value="RT_nLTR_like"/>
    <property type="match status" value="1"/>
</dbReference>
<keyword evidence="3" id="KW-1185">Reference proteome</keyword>
<gene>
    <name evidence="2" type="ORF">WA026_017732</name>
</gene>
<dbReference type="EMBL" id="JARQZJ010000041">
    <property type="protein sequence ID" value="KAK9877338.1"/>
    <property type="molecule type" value="Genomic_DNA"/>
</dbReference>
<comment type="caution">
    <text evidence="2">The sequence shown here is derived from an EMBL/GenBank/DDBJ whole genome shotgun (WGS) entry which is preliminary data.</text>
</comment>
<dbReference type="Pfam" id="PF00078">
    <property type="entry name" value="RVT_1"/>
    <property type="match status" value="1"/>
</dbReference>
<accession>A0AAW1U9R0</accession>
<feature type="domain" description="Reverse transcriptase" evidence="1">
    <location>
        <begin position="361"/>
        <end position="628"/>
    </location>
</feature>
<sequence>MYRKPSTSRTAFVEYIAEKLFTWKHMLLLGDMNINLLEENNNYMETVKGQGYVFLNDINSNNATRIDGQTGTKSIIDHVLTDINLTYQIDLTDHCISDHKVIHLKINQENTLLSKGKQQYISKLTNFLKLEQNITAKLESLNTDNLGFDGLCNIISEELEKCNSLTVRNYTKNIKEGWFTSEIKYQIKQRDILYIKSKKFPNNKDFLENFKNLNKLIKNKIKFNKKCHVETKFQSNLSPKKKWNMLKDLIGMSSKTPQCHEIKVDNVALSDKQDIVEAFNHYFVNITTNLGTSNHSSGNPAYIESTIDRSFYIRYTTPDEIQKTINQLKPTASPGHDGLKPIVIKKLANVISPIISKIINHHIQTATFPDSLKLAKVTPIFKKGSKDDLGNYRPISVLPIMSKIFELVLQKRLLQYLEEIEHICKSQHGFRNKRSTLTALTNLTEIIYSSIDNNQSVVAIFLDLCKAFDMVVHTILLQKLSKIGIVGKALDLLESYLHNRQQFTVLEDKKSSTDVLKSGVPQGSILGPLLFLIYINDLVDCNIIGSLSLFADDTAIVYRGNLSEIIMHAQRDLDSMCDWASDNNIVINHSKCNYILLNNASNGQSCELKINGTVINEVPYTKYLGITIDNKLNYQHHIEELINTLNAVCFYVRRNVNLLNIKTKYLIYHSYVNSRLMYLPCIWGQARKVDLDKLQIVQNRCVKIIFGRHPRTSTSSLYNDLKILTIREIIKLDSLLLIYKIRNKLLYTDLHLAYISEMHEYSTRSNHHYYILPPAKNIGQKKISHTAVKWFNDLPDNIKSVSSLDKFKLLVRKFICDNRV</sequence>
<evidence type="ECO:0000313" key="2">
    <source>
        <dbReference type="EMBL" id="KAK9877338.1"/>
    </source>
</evidence>
<dbReference type="SUPFAM" id="SSF56672">
    <property type="entry name" value="DNA/RNA polymerases"/>
    <property type="match status" value="1"/>
</dbReference>
<organism evidence="2 3">
    <name type="scientific">Henosepilachna vigintioctopunctata</name>
    <dbReference type="NCBI Taxonomy" id="420089"/>
    <lineage>
        <taxon>Eukaryota</taxon>
        <taxon>Metazoa</taxon>
        <taxon>Ecdysozoa</taxon>
        <taxon>Arthropoda</taxon>
        <taxon>Hexapoda</taxon>
        <taxon>Insecta</taxon>
        <taxon>Pterygota</taxon>
        <taxon>Neoptera</taxon>
        <taxon>Endopterygota</taxon>
        <taxon>Coleoptera</taxon>
        <taxon>Polyphaga</taxon>
        <taxon>Cucujiformia</taxon>
        <taxon>Coccinelloidea</taxon>
        <taxon>Coccinellidae</taxon>
        <taxon>Epilachninae</taxon>
        <taxon>Epilachnini</taxon>
        <taxon>Henosepilachna</taxon>
    </lineage>
</organism>
<dbReference type="InterPro" id="IPR000477">
    <property type="entry name" value="RT_dom"/>
</dbReference>
<proteinExistence type="predicted"/>
<dbReference type="AlphaFoldDB" id="A0AAW1U9R0"/>
<protein>
    <recommendedName>
        <fullName evidence="1">Reverse transcriptase domain-containing protein</fullName>
    </recommendedName>
</protein>
<dbReference type="InterPro" id="IPR043502">
    <property type="entry name" value="DNA/RNA_pol_sf"/>
</dbReference>
<name>A0AAW1U9R0_9CUCU</name>
<dbReference type="Proteomes" id="UP001431783">
    <property type="component" value="Unassembled WGS sequence"/>
</dbReference>
<dbReference type="PANTHER" id="PTHR33332">
    <property type="entry name" value="REVERSE TRANSCRIPTASE DOMAIN-CONTAINING PROTEIN"/>
    <property type="match status" value="1"/>
</dbReference>
<dbReference type="PROSITE" id="PS50878">
    <property type="entry name" value="RT_POL"/>
    <property type="match status" value="1"/>
</dbReference>
<reference evidence="2 3" key="1">
    <citation type="submission" date="2023-03" db="EMBL/GenBank/DDBJ databases">
        <title>Genome insight into feeding habits of ladybird beetles.</title>
        <authorList>
            <person name="Li H.-S."/>
            <person name="Huang Y.-H."/>
            <person name="Pang H."/>
        </authorList>
    </citation>
    <scope>NUCLEOTIDE SEQUENCE [LARGE SCALE GENOMIC DNA]</scope>
    <source>
        <strain evidence="2">SYSU_2023b</strain>
        <tissue evidence="2">Whole body</tissue>
    </source>
</reference>
<dbReference type="GO" id="GO:0071897">
    <property type="term" value="P:DNA biosynthetic process"/>
    <property type="evidence" value="ECO:0007669"/>
    <property type="project" value="UniProtKB-ARBA"/>
</dbReference>
<evidence type="ECO:0000259" key="1">
    <source>
        <dbReference type="PROSITE" id="PS50878"/>
    </source>
</evidence>
<evidence type="ECO:0000313" key="3">
    <source>
        <dbReference type="Proteomes" id="UP001431783"/>
    </source>
</evidence>